<protein>
    <recommendedName>
        <fullName evidence="6">Succinate dehydrogenase hydrophobic membrane anchor subunit</fullName>
    </recommendedName>
</protein>
<evidence type="ECO:0000256" key="7">
    <source>
        <dbReference type="ARBA" id="ARBA00022448"/>
    </source>
</evidence>
<keyword evidence="11" id="KW-0479">Metal-binding</keyword>
<keyword evidence="10 16" id="KW-0812">Transmembrane</keyword>
<gene>
    <name evidence="17" type="ORF">SAMN05428963_10865</name>
</gene>
<dbReference type="Proteomes" id="UP000190135">
    <property type="component" value="Unassembled WGS sequence"/>
</dbReference>
<evidence type="ECO:0000256" key="15">
    <source>
        <dbReference type="ARBA" id="ARBA00023136"/>
    </source>
</evidence>
<evidence type="ECO:0000256" key="12">
    <source>
        <dbReference type="ARBA" id="ARBA00022982"/>
    </source>
</evidence>
<dbReference type="STRING" id="1365950.SAMN05428963_10865"/>
<dbReference type="InterPro" id="IPR000701">
    <property type="entry name" value="SuccDH_FuR_B_TM-su"/>
</dbReference>
<evidence type="ECO:0000313" key="17">
    <source>
        <dbReference type="EMBL" id="SKA20704.1"/>
    </source>
</evidence>
<evidence type="ECO:0000256" key="9">
    <source>
        <dbReference type="ARBA" id="ARBA00022617"/>
    </source>
</evidence>
<sequence length="126" mass="13609">MSIRTPMGRARGMGAAGHGVGEFWHQRVTSVTSLVLAIGMIFILLTLATSTYAEVRATFANPLVGGWMALTVISFVYHMYIGAQEVIMEYGPKTWKLGLTLANTGFCLMIAAACLFALIKMSFGVL</sequence>
<comment type="cofactor">
    <cofactor evidence="1">
        <name>heme</name>
        <dbReference type="ChEBI" id="CHEBI:30413"/>
    </cofactor>
</comment>
<evidence type="ECO:0000256" key="11">
    <source>
        <dbReference type="ARBA" id="ARBA00022723"/>
    </source>
</evidence>
<dbReference type="RefSeq" id="WP_078708802.1">
    <property type="nucleotide sequence ID" value="NZ_FUXL01000008.1"/>
</dbReference>
<keyword evidence="14" id="KW-0408">Iron</keyword>
<dbReference type="EMBL" id="FUXL01000008">
    <property type="protein sequence ID" value="SKA20704.1"/>
    <property type="molecule type" value="Genomic_DNA"/>
</dbReference>
<comment type="subunit">
    <text evidence="5">Part of an enzyme complex containing four subunits: a flavoprotein, an iron-sulfur protein, plus two membrane-anchoring proteins, SdhC and SdhD.</text>
</comment>
<comment type="function">
    <text evidence="2">Membrane-anchoring subunit of succinate dehydrogenase (SDH).</text>
</comment>
<evidence type="ECO:0000256" key="4">
    <source>
        <dbReference type="ARBA" id="ARBA00005163"/>
    </source>
</evidence>
<dbReference type="SUPFAM" id="SSF81343">
    <property type="entry name" value="Fumarate reductase respiratory complex transmembrane subunits"/>
    <property type="match status" value="1"/>
</dbReference>
<keyword evidence="18" id="KW-1185">Reference proteome</keyword>
<evidence type="ECO:0000256" key="2">
    <source>
        <dbReference type="ARBA" id="ARBA00004050"/>
    </source>
</evidence>
<evidence type="ECO:0000256" key="13">
    <source>
        <dbReference type="ARBA" id="ARBA00022989"/>
    </source>
</evidence>
<dbReference type="Pfam" id="PF01127">
    <property type="entry name" value="Sdh_cyt"/>
    <property type="match status" value="1"/>
</dbReference>
<dbReference type="InterPro" id="IPR034804">
    <property type="entry name" value="SQR/QFR_C/D"/>
</dbReference>
<comment type="subcellular location">
    <subcellularLocation>
        <location evidence="3">Membrane</location>
        <topology evidence="3">Multi-pass membrane protein</topology>
    </subcellularLocation>
</comment>
<dbReference type="GO" id="GO:0046872">
    <property type="term" value="F:metal ion binding"/>
    <property type="evidence" value="ECO:0007669"/>
    <property type="project" value="UniProtKB-KW"/>
</dbReference>
<reference evidence="17 18" key="1">
    <citation type="submission" date="2017-02" db="EMBL/GenBank/DDBJ databases">
        <authorList>
            <person name="Peterson S.W."/>
        </authorList>
    </citation>
    <scope>NUCLEOTIDE SEQUENCE [LARGE SCALE GENOMIC DNA]</scope>
    <source>
        <strain evidence="17 18">USBA 369</strain>
    </source>
</reference>
<dbReference type="GO" id="GO:0020037">
    <property type="term" value="F:heme binding"/>
    <property type="evidence" value="ECO:0007669"/>
    <property type="project" value="InterPro"/>
</dbReference>
<dbReference type="GO" id="GO:0006099">
    <property type="term" value="P:tricarboxylic acid cycle"/>
    <property type="evidence" value="ECO:0007669"/>
    <property type="project" value="UniProtKB-UniPathway"/>
</dbReference>
<evidence type="ECO:0000256" key="1">
    <source>
        <dbReference type="ARBA" id="ARBA00001971"/>
    </source>
</evidence>
<dbReference type="InterPro" id="IPR014312">
    <property type="entry name" value="Succ_DH_anchor"/>
</dbReference>
<dbReference type="GO" id="GO:0016020">
    <property type="term" value="C:membrane"/>
    <property type="evidence" value="ECO:0007669"/>
    <property type="project" value="UniProtKB-SubCell"/>
</dbReference>
<dbReference type="AlphaFoldDB" id="A0A1T4RXI1"/>
<feature type="transmembrane region" description="Helical" evidence="16">
    <location>
        <begin position="59"/>
        <end position="77"/>
    </location>
</feature>
<keyword evidence="13 16" id="KW-1133">Transmembrane helix</keyword>
<comment type="pathway">
    <text evidence="4">Carbohydrate metabolism; tricarboxylic acid cycle.</text>
</comment>
<name>A0A1T4RXI1_9HYPH</name>
<evidence type="ECO:0000256" key="8">
    <source>
        <dbReference type="ARBA" id="ARBA00022532"/>
    </source>
</evidence>
<evidence type="ECO:0000256" key="16">
    <source>
        <dbReference type="SAM" id="Phobius"/>
    </source>
</evidence>
<dbReference type="Gene3D" id="1.20.1300.10">
    <property type="entry name" value="Fumarate reductase/succinate dehydrogenase, transmembrane subunit"/>
    <property type="match status" value="1"/>
</dbReference>
<feature type="transmembrane region" description="Helical" evidence="16">
    <location>
        <begin position="34"/>
        <end position="53"/>
    </location>
</feature>
<evidence type="ECO:0000313" key="18">
    <source>
        <dbReference type="Proteomes" id="UP000190135"/>
    </source>
</evidence>
<dbReference type="OrthoDB" id="9809280at2"/>
<dbReference type="UniPathway" id="UPA00223"/>
<organism evidence="17 18">
    <name type="scientific">Consotaella salsifontis</name>
    <dbReference type="NCBI Taxonomy" id="1365950"/>
    <lineage>
        <taxon>Bacteria</taxon>
        <taxon>Pseudomonadati</taxon>
        <taxon>Pseudomonadota</taxon>
        <taxon>Alphaproteobacteria</taxon>
        <taxon>Hyphomicrobiales</taxon>
        <taxon>Aurantimonadaceae</taxon>
        <taxon>Consotaella</taxon>
    </lineage>
</organism>
<keyword evidence="15 16" id="KW-0472">Membrane</keyword>
<feature type="transmembrane region" description="Helical" evidence="16">
    <location>
        <begin position="97"/>
        <end position="119"/>
    </location>
</feature>
<keyword evidence="9" id="KW-0349">Heme</keyword>
<evidence type="ECO:0000256" key="14">
    <source>
        <dbReference type="ARBA" id="ARBA00023004"/>
    </source>
</evidence>
<keyword evidence="8" id="KW-0816">Tricarboxylic acid cycle</keyword>
<dbReference type="NCBIfam" id="TIGR02968">
    <property type="entry name" value="succ_dehyd_anc"/>
    <property type="match status" value="1"/>
</dbReference>
<evidence type="ECO:0000256" key="3">
    <source>
        <dbReference type="ARBA" id="ARBA00004141"/>
    </source>
</evidence>
<evidence type="ECO:0000256" key="10">
    <source>
        <dbReference type="ARBA" id="ARBA00022692"/>
    </source>
</evidence>
<accession>A0A1T4RXI1</accession>
<keyword evidence="7" id="KW-0813">Transport</keyword>
<evidence type="ECO:0000256" key="5">
    <source>
        <dbReference type="ARBA" id="ARBA00011558"/>
    </source>
</evidence>
<evidence type="ECO:0000256" key="6">
    <source>
        <dbReference type="ARBA" id="ARBA00019425"/>
    </source>
</evidence>
<keyword evidence="12" id="KW-0249">Electron transport</keyword>
<proteinExistence type="predicted"/>